<accession>A0ABP9VA73</accession>
<evidence type="ECO:0000259" key="1">
    <source>
        <dbReference type="Pfam" id="PF25591"/>
    </source>
</evidence>
<dbReference type="InterPro" id="IPR011989">
    <property type="entry name" value="ARM-like"/>
</dbReference>
<reference evidence="2 3" key="1">
    <citation type="submission" date="2024-02" db="EMBL/GenBank/DDBJ databases">
        <title>Deinococcus xinjiangensis NBRC 107630.</title>
        <authorList>
            <person name="Ichikawa N."/>
            <person name="Katano-Makiyama Y."/>
            <person name="Hidaka K."/>
        </authorList>
    </citation>
    <scope>NUCLEOTIDE SEQUENCE [LARGE SCALE GENOMIC DNA]</scope>
    <source>
        <strain evidence="2 3">NBRC 107630</strain>
    </source>
</reference>
<proteinExistence type="predicted"/>
<protein>
    <recommendedName>
        <fullName evidence="1">Leucine rich repeat variant domain-containing protein</fullName>
    </recommendedName>
</protein>
<dbReference type="InterPro" id="IPR057893">
    <property type="entry name" value="LRV_2"/>
</dbReference>
<dbReference type="SUPFAM" id="SSF48371">
    <property type="entry name" value="ARM repeat"/>
    <property type="match status" value="1"/>
</dbReference>
<name>A0ABP9VA73_9DEIO</name>
<dbReference type="Gene3D" id="1.25.10.10">
    <property type="entry name" value="Leucine-rich Repeat Variant"/>
    <property type="match status" value="1"/>
</dbReference>
<comment type="caution">
    <text evidence="2">The sequence shown here is derived from an EMBL/GenBank/DDBJ whole genome shotgun (WGS) entry which is preliminary data.</text>
</comment>
<dbReference type="EMBL" id="BAABRN010000018">
    <property type="protein sequence ID" value="GAA5502142.1"/>
    <property type="molecule type" value="Genomic_DNA"/>
</dbReference>
<evidence type="ECO:0000313" key="2">
    <source>
        <dbReference type="EMBL" id="GAA5502142.1"/>
    </source>
</evidence>
<dbReference type="Proteomes" id="UP001458946">
    <property type="component" value="Unassembled WGS sequence"/>
</dbReference>
<dbReference type="RefSeq" id="WP_353542113.1">
    <property type="nucleotide sequence ID" value="NZ_BAABRN010000018.1"/>
</dbReference>
<evidence type="ECO:0000313" key="3">
    <source>
        <dbReference type="Proteomes" id="UP001458946"/>
    </source>
</evidence>
<gene>
    <name evidence="2" type="ORF">Dxin01_01881</name>
</gene>
<feature type="domain" description="Leucine rich repeat variant" evidence="1">
    <location>
        <begin position="60"/>
        <end position="117"/>
    </location>
</feature>
<organism evidence="2 3">
    <name type="scientific">Deinococcus xinjiangensis</name>
    <dbReference type="NCBI Taxonomy" id="457454"/>
    <lineage>
        <taxon>Bacteria</taxon>
        <taxon>Thermotogati</taxon>
        <taxon>Deinococcota</taxon>
        <taxon>Deinococci</taxon>
        <taxon>Deinococcales</taxon>
        <taxon>Deinococcaceae</taxon>
        <taxon>Deinococcus</taxon>
    </lineage>
</organism>
<keyword evidence="3" id="KW-1185">Reference proteome</keyword>
<sequence>MTQDLASLKREARLKSTSAGRLLELAALDPQLSRSVAKSKYASADVLEQLSRSGDMPTRRAVAANPSTPLGLLEKLAKDHQWTVLKAVATNPSTPEHLLMLLASHKRDSVRQSLFARSGLPLTDRVLEIFLHSSHIEDRRKLASYSPLSPSLLEQLSEETDLEIRHNLVWWHGKALSQELLRECAEAEPHHLREVAARYVQDPALLAGLLQDQNLGVRLSAAQNGSTPMTALMQATQDILADLPRFAEHEPLARALSRNTTLPDTLRRELRKHLDRPLKHLVLAEDQLKGEGQ</sequence>
<dbReference type="InterPro" id="IPR016024">
    <property type="entry name" value="ARM-type_fold"/>
</dbReference>
<dbReference type="Pfam" id="PF25591">
    <property type="entry name" value="LRV_2"/>
    <property type="match status" value="1"/>
</dbReference>